<dbReference type="RefSeq" id="WP_136561008.1">
    <property type="nucleotide sequence ID" value="NZ_BAABLS010000002.1"/>
</dbReference>
<dbReference type="PROSITE" id="PS51257">
    <property type="entry name" value="PROKAR_LIPOPROTEIN"/>
    <property type="match status" value="1"/>
</dbReference>
<dbReference type="OrthoDB" id="9812829at2"/>
<evidence type="ECO:0000256" key="2">
    <source>
        <dbReference type="SAM" id="SignalP"/>
    </source>
</evidence>
<dbReference type="Proteomes" id="UP000307087">
    <property type="component" value="Unassembled WGS sequence"/>
</dbReference>
<evidence type="ECO:0000256" key="1">
    <source>
        <dbReference type="SAM" id="MobiDB-lite"/>
    </source>
</evidence>
<reference evidence="3 4" key="1">
    <citation type="journal article" date="2009" name="Int. J. Syst. Evol. Microbiol.">
        <title>Nocardioides caeni sp. nov., isolated from wastewater.</title>
        <authorList>
            <person name="Yoon J.H."/>
            <person name="Kang S.J."/>
            <person name="Park S."/>
            <person name="Kim W."/>
            <person name="Oh T.K."/>
        </authorList>
    </citation>
    <scope>NUCLEOTIDE SEQUENCE [LARGE SCALE GENOMIC DNA]</scope>
    <source>
        <strain evidence="3 4">DSM 23134</strain>
    </source>
</reference>
<dbReference type="EMBL" id="STGW01000001">
    <property type="protein sequence ID" value="THV18293.1"/>
    <property type="molecule type" value="Genomic_DNA"/>
</dbReference>
<keyword evidence="2" id="KW-0732">Signal</keyword>
<protein>
    <submittedName>
        <fullName evidence="3">Carbohydrate-binding domain-containing protein</fullName>
    </submittedName>
</protein>
<dbReference type="AlphaFoldDB" id="A0A4S8NMU9"/>
<evidence type="ECO:0000313" key="3">
    <source>
        <dbReference type="EMBL" id="THV18293.1"/>
    </source>
</evidence>
<comment type="caution">
    <text evidence="3">The sequence shown here is derived from an EMBL/GenBank/DDBJ whole genome shotgun (WGS) entry which is preliminary data.</text>
</comment>
<organism evidence="3 4">
    <name type="scientific">Nocardioides caeni</name>
    <dbReference type="NCBI Taxonomy" id="574700"/>
    <lineage>
        <taxon>Bacteria</taxon>
        <taxon>Bacillati</taxon>
        <taxon>Actinomycetota</taxon>
        <taxon>Actinomycetes</taxon>
        <taxon>Propionibacteriales</taxon>
        <taxon>Nocardioidaceae</taxon>
        <taxon>Nocardioides</taxon>
    </lineage>
</organism>
<feature type="compositionally biased region" description="Gly residues" evidence="1">
    <location>
        <begin position="480"/>
        <end position="502"/>
    </location>
</feature>
<dbReference type="Pfam" id="PF14262">
    <property type="entry name" value="Cthe_2159"/>
    <property type="match status" value="1"/>
</dbReference>
<gene>
    <name evidence="3" type="ORF">E9934_01255</name>
</gene>
<dbReference type="InterPro" id="IPR025584">
    <property type="entry name" value="Cthe_2159"/>
</dbReference>
<feature type="region of interest" description="Disordered" evidence="1">
    <location>
        <begin position="479"/>
        <end position="502"/>
    </location>
</feature>
<proteinExistence type="predicted"/>
<name>A0A4S8NMU9_9ACTN</name>
<keyword evidence="4" id="KW-1185">Reference proteome</keyword>
<evidence type="ECO:0000313" key="4">
    <source>
        <dbReference type="Proteomes" id="UP000307087"/>
    </source>
</evidence>
<feature type="signal peptide" evidence="2">
    <location>
        <begin position="1"/>
        <end position="24"/>
    </location>
</feature>
<accession>A0A4S8NMU9</accession>
<sequence>MPRTPLRRRITAALVAATTLAALSACNATGDDTSITTISAGTVASIDDTHADPDDGEYDAADATTISLADGASTASGSSSDAVTVEGDTVTITAPGTYVLSGELSDGQVVVDSSAEGKVLIVLDGVDLTSSTTSPLVITAADEAVVILADGSTNTLADSAAAAADDEEDDAPTATLFSMADLTIAGSGQLTVTGASNDGIASKDGLVILGGTLGVTAVDDGIRGKDYLVVEDGTITVDAGGDGLKADNESTATSSGNAKALGWFQLDDGSVAIDAGDDGIDAVGALNVADGSLTVASSVEGLEAAQITLVGGDVDVTASEDGLNATAGDGGEEAQDGVLLTISGGDVLVTSGMDGLDSNGDATITGGSTVIDSGARGGGDGSIDVNGVLTISGGSFAATGGLSSAPSTDSTQAWVAVELGTTVSAGQEIALVAGGTTLATQTATRDTTALVLSVAGLTNGTTYDVQVDGVSTTTVTAGEFAGGRGGMGGTGGGPQGGGAPPQ</sequence>
<feature type="chain" id="PRO_5039034510" evidence="2">
    <location>
        <begin position="25"/>
        <end position="502"/>
    </location>
</feature>